<gene>
    <name evidence="4" type="ORF">AALO_G00304630</name>
</gene>
<feature type="domain" description="DUF4806" evidence="3">
    <location>
        <begin position="205"/>
        <end position="279"/>
    </location>
</feature>
<evidence type="ECO:0000313" key="4">
    <source>
        <dbReference type="EMBL" id="KAG5261446.1"/>
    </source>
</evidence>
<dbReference type="InterPro" id="IPR032071">
    <property type="entry name" value="DUF4806"/>
</dbReference>
<evidence type="ECO:0000259" key="3">
    <source>
        <dbReference type="Pfam" id="PF16064"/>
    </source>
</evidence>
<evidence type="ECO:0000256" key="1">
    <source>
        <dbReference type="SAM" id="Coils"/>
    </source>
</evidence>
<accession>A0AAV6FM39</accession>
<evidence type="ECO:0000256" key="2">
    <source>
        <dbReference type="SAM" id="MobiDB-lite"/>
    </source>
</evidence>
<organism evidence="4 5">
    <name type="scientific">Alosa alosa</name>
    <name type="common">allis shad</name>
    <dbReference type="NCBI Taxonomy" id="278164"/>
    <lineage>
        <taxon>Eukaryota</taxon>
        <taxon>Metazoa</taxon>
        <taxon>Chordata</taxon>
        <taxon>Craniata</taxon>
        <taxon>Vertebrata</taxon>
        <taxon>Euteleostomi</taxon>
        <taxon>Actinopterygii</taxon>
        <taxon>Neopterygii</taxon>
        <taxon>Teleostei</taxon>
        <taxon>Clupei</taxon>
        <taxon>Clupeiformes</taxon>
        <taxon>Clupeoidei</taxon>
        <taxon>Clupeidae</taxon>
        <taxon>Alosa</taxon>
    </lineage>
</organism>
<feature type="region of interest" description="Disordered" evidence="2">
    <location>
        <begin position="306"/>
        <end position="325"/>
    </location>
</feature>
<keyword evidence="1" id="KW-0175">Coiled coil</keyword>
<evidence type="ECO:0000313" key="5">
    <source>
        <dbReference type="Proteomes" id="UP000823561"/>
    </source>
</evidence>
<name>A0AAV6FM39_9TELE</name>
<proteinExistence type="predicted"/>
<dbReference type="Pfam" id="PF16064">
    <property type="entry name" value="DUF4806"/>
    <property type="match status" value="1"/>
</dbReference>
<reference evidence="4" key="1">
    <citation type="submission" date="2020-10" db="EMBL/GenBank/DDBJ databases">
        <title>Chromosome-scale genome assembly of the Allis shad, Alosa alosa.</title>
        <authorList>
            <person name="Margot Z."/>
            <person name="Christophe K."/>
            <person name="Cabau C."/>
            <person name="Louis A."/>
            <person name="Berthelot C."/>
            <person name="Parey E."/>
            <person name="Roest Crollius H."/>
            <person name="Montfort J."/>
            <person name="Robinson-Rechavi M."/>
            <person name="Bucao C."/>
            <person name="Bouchez O."/>
            <person name="Gislard M."/>
            <person name="Lluch J."/>
            <person name="Milhes M."/>
            <person name="Lampietro C."/>
            <person name="Lopez Roques C."/>
            <person name="Donnadieu C."/>
            <person name="Braasch I."/>
            <person name="Desvignes T."/>
            <person name="Postlethwait J."/>
            <person name="Bobe J."/>
            <person name="Guiguen Y."/>
        </authorList>
    </citation>
    <scope>NUCLEOTIDE SEQUENCE</scope>
    <source>
        <strain evidence="4">M-15738</strain>
        <tissue evidence="4">Blood</tissue>
    </source>
</reference>
<dbReference type="Proteomes" id="UP000823561">
    <property type="component" value="Chromosome 24"/>
</dbReference>
<dbReference type="PANTHER" id="PTHR34153">
    <property type="entry name" value="SI:CH211-262H13.3-RELATED-RELATED"/>
    <property type="match status" value="1"/>
</dbReference>
<protein>
    <recommendedName>
        <fullName evidence="3">DUF4806 domain-containing protein</fullName>
    </recommendedName>
</protein>
<feature type="compositionally biased region" description="Polar residues" evidence="2">
    <location>
        <begin position="161"/>
        <end position="170"/>
    </location>
</feature>
<sequence length="325" mass="36427">MFLDVCECVTFFSPSEFAAATSHSASTAELPPASVGFVMWVRAVWRERDKEEEGVRVRVRVTNPKSWVIDHMVHWPPGIDAMKAIKEMQKPEEKWRKCPLIKLKLASLDNEECELYNFSTTAEGSDDELPIHSKPKRIGKKKTYDDFVQDDEDELIADTPPNRQLTSEANSLGHGPSLPLPPKKVMSTQEKHQEHTRFHLQVTDSVNQLQELNRQLASHETQKRMTAQMSKIGGATPRENVNNVRKRVLTNGLMSIMNMDGAGDKLPFRSMNLYKVMIGAIQKSQPGTSEASIGSLMANYLRVAPDRRGGTGRLKTLESSGSVNP</sequence>
<dbReference type="PANTHER" id="PTHR34153:SF2">
    <property type="entry name" value="SI:CH211-262H13.3-RELATED"/>
    <property type="match status" value="1"/>
</dbReference>
<dbReference type="AlphaFoldDB" id="A0AAV6FM39"/>
<dbReference type="EMBL" id="JADWDJ010000024">
    <property type="protein sequence ID" value="KAG5261446.1"/>
    <property type="molecule type" value="Genomic_DNA"/>
</dbReference>
<keyword evidence="5" id="KW-1185">Reference proteome</keyword>
<comment type="caution">
    <text evidence="4">The sequence shown here is derived from an EMBL/GenBank/DDBJ whole genome shotgun (WGS) entry which is preliminary data.</text>
</comment>
<feature type="coiled-coil region" evidence="1">
    <location>
        <begin position="202"/>
        <end position="229"/>
    </location>
</feature>
<feature type="region of interest" description="Disordered" evidence="2">
    <location>
        <begin position="155"/>
        <end position="180"/>
    </location>
</feature>